<gene>
    <name evidence="2" type="primary">ORF189511</name>
    <name evidence="3" type="synonym">ORF189520</name>
</gene>
<protein>
    <submittedName>
        <fullName evidence="2">Uncharacterized protein</fullName>
    </submittedName>
</protein>
<organism evidence="2">
    <name type="scientific">Arion vulgaris</name>
    <dbReference type="NCBI Taxonomy" id="1028688"/>
    <lineage>
        <taxon>Eukaryota</taxon>
        <taxon>Metazoa</taxon>
        <taxon>Spiralia</taxon>
        <taxon>Lophotrochozoa</taxon>
        <taxon>Mollusca</taxon>
        <taxon>Gastropoda</taxon>
        <taxon>Heterobranchia</taxon>
        <taxon>Euthyneura</taxon>
        <taxon>Panpulmonata</taxon>
        <taxon>Eupulmonata</taxon>
        <taxon>Stylommatophora</taxon>
        <taxon>Helicina</taxon>
        <taxon>Arionoidea</taxon>
        <taxon>Arionidae</taxon>
        <taxon>Arion</taxon>
    </lineage>
</organism>
<feature type="region of interest" description="Disordered" evidence="1">
    <location>
        <begin position="53"/>
        <end position="74"/>
    </location>
</feature>
<reference evidence="2" key="1">
    <citation type="submission" date="2014-12" db="EMBL/GenBank/DDBJ databases">
        <title>Insight into the proteome of Arion vulgaris.</title>
        <authorList>
            <person name="Aradska J."/>
            <person name="Bulat T."/>
            <person name="Smidak R."/>
            <person name="Sarate P."/>
            <person name="Gangsoo J."/>
            <person name="Sialana F."/>
            <person name="Bilban M."/>
            <person name="Lubec G."/>
        </authorList>
    </citation>
    <scope>NUCLEOTIDE SEQUENCE</scope>
    <source>
        <tissue evidence="2">Skin</tissue>
    </source>
</reference>
<evidence type="ECO:0000256" key="1">
    <source>
        <dbReference type="SAM" id="MobiDB-lite"/>
    </source>
</evidence>
<dbReference type="AlphaFoldDB" id="A0A0B7BI89"/>
<feature type="compositionally biased region" description="Basic residues" evidence="1">
    <location>
        <begin position="63"/>
        <end position="74"/>
    </location>
</feature>
<dbReference type="EMBL" id="HACG01045799">
    <property type="protein sequence ID" value="CEK92664.1"/>
    <property type="molecule type" value="Transcribed_RNA"/>
</dbReference>
<dbReference type="EMBL" id="HACG01045798">
    <property type="protein sequence ID" value="CEK92663.1"/>
    <property type="molecule type" value="Transcribed_RNA"/>
</dbReference>
<proteinExistence type="predicted"/>
<name>A0A0B7BI89_9EUPU</name>
<evidence type="ECO:0000313" key="3">
    <source>
        <dbReference type="EMBL" id="CEK92664.1"/>
    </source>
</evidence>
<accession>A0A0B7BI89</accession>
<evidence type="ECO:0000313" key="2">
    <source>
        <dbReference type="EMBL" id="CEK92663.1"/>
    </source>
</evidence>
<sequence>MYIPLSTGQGTIALTNIPGKTVVGDVGKRKISVALLALNETTLYIICAQPQSNVSQGQGNRFRVAKSRHVPRNS</sequence>